<protein>
    <submittedName>
        <fullName evidence="2">Uncharacterized protein</fullName>
    </submittedName>
</protein>
<comment type="caution">
    <text evidence="2">The sequence shown here is derived from an EMBL/GenBank/DDBJ whole genome shotgun (WGS) entry which is preliminary data.</text>
</comment>
<accession>A0AAD7SJM0</accession>
<feature type="compositionally biased region" description="Basic and acidic residues" evidence="1">
    <location>
        <begin position="21"/>
        <end position="52"/>
    </location>
</feature>
<keyword evidence="3" id="KW-1185">Reference proteome</keyword>
<dbReference type="Proteomes" id="UP001221898">
    <property type="component" value="Unassembled WGS sequence"/>
</dbReference>
<organism evidence="2 3">
    <name type="scientific">Aldrovandia affinis</name>
    <dbReference type="NCBI Taxonomy" id="143900"/>
    <lineage>
        <taxon>Eukaryota</taxon>
        <taxon>Metazoa</taxon>
        <taxon>Chordata</taxon>
        <taxon>Craniata</taxon>
        <taxon>Vertebrata</taxon>
        <taxon>Euteleostomi</taxon>
        <taxon>Actinopterygii</taxon>
        <taxon>Neopterygii</taxon>
        <taxon>Teleostei</taxon>
        <taxon>Notacanthiformes</taxon>
        <taxon>Halosauridae</taxon>
        <taxon>Aldrovandia</taxon>
    </lineage>
</organism>
<dbReference type="EMBL" id="JAINUG010000062">
    <property type="protein sequence ID" value="KAJ8402696.1"/>
    <property type="molecule type" value="Genomic_DNA"/>
</dbReference>
<evidence type="ECO:0000313" key="3">
    <source>
        <dbReference type="Proteomes" id="UP001221898"/>
    </source>
</evidence>
<feature type="compositionally biased region" description="Basic residues" evidence="1">
    <location>
        <begin position="10"/>
        <end position="20"/>
    </location>
</feature>
<gene>
    <name evidence="2" type="ORF">AAFF_G00363680</name>
</gene>
<sequence>MVERFQRLRTGGRRKGKRHVKSEGRARLQVDAGRKWAASWRKDQEGGGKDGGRQTGSSGGVSRSSVRGQQRERSPFTGSGGLGAGSFVGMQ</sequence>
<evidence type="ECO:0000256" key="1">
    <source>
        <dbReference type="SAM" id="MobiDB-lite"/>
    </source>
</evidence>
<feature type="compositionally biased region" description="Gly residues" evidence="1">
    <location>
        <begin position="78"/>
        <end position="91"/>
    </location>
</feature>
<dbReference type="AlphaFoldDB" id="A0AAD7SJM0"/>
<proteinExistence type="predicted"/>
<name>A0AAD7SJM0_9TELE</name>
<feature type="region of interest" description="Disordered" evidence="1">
    <location>
        <begin position="1"/>
        <end position="91"/>
    </location>
</feature>
<evidence type="ECO:0000313" key="2">
    <source>
        <dbReference type="EMBL" id="KAJ8402696.1"/>
    </source>
</evidence>
<reference evidence="2" key="1">
    <citation type="journal article" date="2023" name="Science">
        <title>Genome structures resolve the early diversification of teleost fishes.</title>
        <authorList>
            <person name="Parey E."/>
            <person name="Louis A."/>
            <person name="Montfort J."/>
            <person name="Bouchez O."/>
            <person name="Roques C."/>
            <person name="Iampietro C."/>
            <person name="Lluch J."/>
            <person name="Castinel A."/>
            <person name="Donnadieu C."/>
            <person name="Desvignes T."/>
            <person name="Floi Bucao C."/>
            <person name="Jouanno E."/>
            <person name="Wen M."/>
            <person name="Mejri S."/>
            <person name="Dirks R."/>
            <person name="Jansen H."/>
            <person name="Henkel C."/>
            <person name="Chen W.J."/>
            <person name="Zahm M."/>
            <person name="Cabau C."/>
            <person name="Klopp C."/>
            <person name="Thompson A.W."/>
            <person name="Robinson-Rechavi M."/>
            <person name="Braasch I."/>
            <person name="Lecointre G."/>
            <person name="Bobe J."/>
            <person name="Postlethwait J.H."/>
            <person name="Berthelot C."/>
            <person name="Roest Crollius H."/>
            <person name="Guiguen Y."/>
        </authorList>
    </citation>
    <scope>NUCLEOTIDE SEQUENCE</scope>
    <source>
        <strain evidence="2">NC1722</strain>
    </source>
</reference>